<evidence type="ECO:0000313" key="2">
    <source>
        <dbReference type="EMBL" id="KAI5423790.1"/>
    </source>
</evidence>
<accession>A0A9D4XRK1</accession>
<keyword evidence="3" id="KW-1185">Reference proteome</keyword>
<comment type="caution">
    <text evidence="2">The sequence shown here is derived from an EMBL/GenBank/DDBJ whole genome shotgun (WGS) entry which is preliminary data.</text>
</comment>
<dbReference type="Proteomes" id="UP001058974">
    <property type="component" value="Chromosome 3"/>
</dbReference>
<dbReference type="InterPro" id="IPR003832">
    <property type="entry name" value="DUF212"/>
</dbReference>
<evidence type="ECO:0000256" key="1">
    <source>
        <dbReference type="SAM" id="Phobius"/>
    </source>
</evidence>
<proteinExistence type="predicted"/>
<evidence type="ECO:0000313" key="3">
    <source>
        <dbReference type="Proteomes" id="UP001058974"/>
    </source>
</evidence>
<sequence length="208" mass="22412">MDSSLRSSFSSFNSTSFPFALTTRNMLPSKKVSNETMQELCYLQNGGGLTENAISTFLATLPSNPTFLSAIVALFVTQSTKVFLNFCKKKRWNFRVLVASQGMPSTRSALCSALTTSVALTHGVAGPLFPVSLGFGLIVMCDTVAVKRHVGYQALVLNTLLDVVFQGHSFTEEKLEQNVGDTLPQVLTGALIGSTVAILCSLGFMLLR</sequence>
<dbReference type="OrthoDB" id="1716650at2759"/>
<keyword evidence="1" id="KW-0812">Transmembrane</keyword>
<dbReference type="Pfam" id="PF02681">
    <property type="entry name" value="DUF212"/>
    <property type="match status" value="1"/>
</dbReference>
<dbReference type="PANTHER" id="PTHR31446">
    <property type="entry name" value="ACID PHOSPHATASE/VANADIUM-DEPENDENT HALOPEROXIDASE-RELATED PROTEIN"/>
    <property type="match status" value="1"/>
</dbReference>
<dbReference type="PANTHER" id="PTHR31446:SF29">
    <property type="entry name" value="ACID PHOSPHATASE_VANADIUM-DEPENDENT HALOPEROXIDASE-RELATED PROTEIN"/>
    <property type="match status" value="1"/>
</dbReference>
<dbReference type="AlphaFoldDB" id="A0A9D4XRK1"/>
<feature type="transmembrane region" description="Helical" evidence="1">
    <location>
        <begin position="67"/>
        <end position="87"/>
    </location>
</feature>
<keyword evidence="1" id="KW-1133">Transmembrane helix</keyword>
<feature type="transmembrane region" description="Helical" evidence="1">
    <location>
        <begin position="108"/>
        <end position="129"/>
    </location>
</feature>
<feature type="transmembrane region" description="Helical" evidence="1">
    <location>
        <begin position="186"/>
        <end position="207"/>
    </location>
</feature>
<protein>
    <submittedName>
        <fullName evidence="2">Uncharacterized protein</fullName>
    </submittedName>
</protein>
<gene>
    <name evidence="2" type="ORF">KIW84_030140</name>
</gene>
<reference evidence="2 3" key="1">
    <citation type="journal article" date="2022" name="Nat. Genet.">
        <title>Improved pea reference genome and pan-genome highlight genomic features and evolutionary characteristics.</title>
        <authorList>
            <person name="Yang T."/>
            <person name="Liu R."/>
            <person name="Luo Y."/>
            <person name="Hu S."/>
            <person name="Wang D."/>
            <person name="Wang C."/>
            <person name="Pandey M.K."/>
            <person name="Ge S."/>
            <person name="Xu Q."/>
            <person name="Li N."/>
            <person name="Li G."/>
            <person name="Huang Y."/>
            <person name="Saxena R.K."/>
            <person name="Ji Y."/>
            <person name="Li M."/>
            <person name="Yan X."/>
            <person name="He Y."/>
            <person name="Liu Y."/>
            <person name="Wang X."/>
            <person name="Xiang C."/>
            <person name="Varshney R.K."/>
            <person name="Ding H."/>
            <person name="Gao S."/>
            <person name="Zong X."/>
        </authorList>
    </citation>
    <scope>NUCLEOTIDE SEQUENCE [LARGE SCALE GENOMIC DNA]</scope>
    <source>
        <strain evidence="2 3">cv. Zhongwan 6</strain>
    </source>
</reference>
<keyword evidence="1" id="KW-0472">Membrane</keyword>
<dbReference type="Gramene" id="Psat03G0014000-T1">
    <property type="protein sequence ID" value="KAI5423790.1"/>
    <property type="gene ID" value="KIW84_030140"/>
</dbReference>
<name>A0A9D4XRK1_PEA</name>
<dbReference type="EMBL" id="JAMSHJ010000003">
    <property type="protein sequence ID" value="KAI5423790.1"/>
    <property type="molecule type" value="Genomic_DNA"/>
</dbReference>
<organism evidence="2 3">
    <name type="scientific">Pisum sativum</name>
    <name type="common">Garden pea</name>
    <name type="synonym">Lathyrus oleraceus</name>
    <dbReference type="NCBI Taxonomy" id="3888"/>
    <lineage>
        <taxon>Eukaryota</taxon>
        <taxon>Viridiplantae</taxon>
        <taxon>Streptophyta</taxon>
        <taxon>Embryophyta</taxon>
        <taxon>Tracheophyta</taxon>
        <taxon>Spermatophyta</taxon>
        <taxon>Magnoliopsida</taxon>
        <taxon>eudicotyledons</taxon>
        <taxon>Gunneridae</taxon>
        <taxon>Pentapetalae</taxon>
        <taxon>rosids</taxon>
        <taxon>fabids</taxon>
        <taxon>Fabales</taxon>
        <taxon>Fabaceae</taxon>
        <taxon>Papilionoideae</taxon>
        <taxon>50 kb inversion clade</taxon>
        <taxon>NPAAA clade</taxon>
        <taxon>Hologalegina</taxon>
        <taxon>IRL clade</taxon>
        <taxon>Fabeae</taxon>
        <taxon>Lathyrus</taxon>
    </lineage>
</organism>